<dbReference type="GO" id="GO:0006357">
    <property type="term" value="P:regulation of transcription by RNA polymerase II"/>
    <property type="evidence" value="ECO:0007669"/>
    <property type="project" value="TreeGrafter"/>
</dbReference>
<keyword evidence="2 5" id="KW-0853">WD repeat</keyword>
<dbReference type="InterPro" id="IPR020472">
    <property type="entry name" value="WD40_PAC1"/>
</dbReference>
<evidence type="ECO:0000256" key="3">
    <source>
        <dbReference type="ARBA" id="ARBA00022737"/>
    </source>
</evidence>
<evidence type="ECO:0000256" key="4">
    <source>
        <dbReference type="ARBA" id="ARBA00023242"/>
    </source>
</evidence>
<reference evidence="7 8" key="1">
    <citation type="journal article" date="2018" name="Evol. Lett.">
        <title>Horizontal gene cluster transfer increased hallucinogenic mushroom diversity.</title>
        <authorList>
            <person name="Reynolds H.T."/>
            <person name="Vijayakumar V."/>
            <person name="Gluck-Thaler E."/>
            <person name="Korotkin H.B."/>
            <person name="Matheny P.B."/>
            <person name="Slot J.C."/>
        </authorList>
    </citation>
    <scope>NUCLEOTIDE SEQUENCE [LARGE SCALE GENOMIC DNA]</scope>
    <source>
        <strain evidence="7 8">2631</strain>
    </source>
</reference>
<dbReference type="PROSITE" id="PS00678">
    <property type="entry name" value="WD_REPEATS_1"/>
    <property type="match status" value="2"/>
</dbReference>
<sequence length="652" mass="71838">MISPPLVITSEEINCLIYSYFQDCGFNHSAFALRNEARLQNSPLSQKHIPRGELIDLLSKALLYLEVEAHWRNDGLTTNCKSGFSLIDQHVCSLDAPEERANSVQDNQMDIGDSDSISTHGITSSMANSSRPYATSQPKDLPSRNGPQTNDTKALSHNSHRDSPSQSLAPAPDANAKRKTSPIPTEGPVEKRARHTSTDMDIDGFSESAASTTHDLSLKIETSRASTRNDTRAQGPGDNKTDPRVVLLLPGHQTEAFTLYFIIGEVFVCAFNPKMHNLLASGSKDAIVNLWDLSDPPTNPNEFAESPREPLALDNVSRAVQGDLTSLNWNPEGTLLAIGSYDSILRVCTNSGSVYFSHPQHQGPIFSTRFSKDGAWLLTASLDGTTCLWDVKEKRLHRQYRCHKGGYCCLDIEWLSGDTFASAGADMRIFIMRVDEDEPVKTLVGHKDEINQIRVNPSGTRLASCSDDGTAHIWRVDNIDEVADSIPGLSASDHGVALKGHTHSVSTVGWCVDHPAGTNELIATSSFDSTARLWDSVTGECLHVFRDHKAPLYALTFSPDGKFFATGSGDGWLHMYHTRTYVRIWSWFAGAEKPGVFEIDWQEYDGVNRIAMALECRQVAVLDVNKLDAFRTAASLHPGERRTASRIEEVNV</sequence>
<dbReference type="SMART" id="SM00320">
    <property type="entry name" value="WD40"/>
    <property type="match status" value="7"/>
</dbReference>
<protein>
    <recommendedName>
        <fullName evidence="9">LisH domain-containing protein</fullName>
    </recommendedName>
</protein>
<dbReference type="Pfam" id="PF00400">
    <property type="entry name" value="WD40"/>
    <property type="match status" value="6"/>
</dbReference>
<feature type="repeat" description="WD" evidence="5">
    <location>
        <begin position="545"/>
        <end position="580"/>
    </location>
</feature>
<dbReference type="InterPro" id="IPR019775">
    <property type="entry name" value="WD40_repeat_CS"/>
</dbReference>
<dbReference type="Gene3D" id="2.130.10.10">
    <property type="entry name" value="YVTN repeat-like/Quinoprotein amine dehydrogenase"/>
    <property type="match status" value="1"/>
</dbReference>
<dbReference type="SUPFAM" id="SSF50978">
    <property type="entry name" value="WD40 repeat-like"/>
    <property type="match status" value="1"/>
</dbReference>
<dbReference type="Proteomes" id="UP000283269">
    <property type="component" value="Unassembled WGS sequence"/>
</dbReference>
<dbReference type="InterPro" id="IPR036322">
    <property type="entry name" value="WD40_repeat_dom_sf"/>
</dbReference>
<dbReference type="Gene3D" id="1.20.960.30">
    <property type="match status" value="1"/>
</dbReference>
<dbReference type="InParanoid" id="A0A409WEQ5"/>
<dbReference type="InterPro" id="IPR015943">
    <property type="entry name" value="WD40/YVTN_repeat-like_dom_sf"/>
</dbReference>
<dbReference type="InterPro" id="IPR006594">
    <property type="entry name" value="LisH"/>
</dbReference>
<dbReference type="InterPro" id="IPR045183">
    <property type="entry name" value="Ebi-like"/>
</dbReference>
<feature type="region of interest" description="Disordered" evidence="6">
    <location>
        <begin position="99"/>
        <end position="242"/>
    </location>
</feature>
<dbReference type="PROSITE" id="PS50896">
    <property type="entry name" value="LISH"/>
    <property type="match status" value="1"/>
</dbReference>
<evidence type="ECO:0000313" key="8">
    <source>
        <dbReference type="Proteomes" id="UP000283269"/>
    </source>
</evidence>
<dbReference type="CDD" id="cd00200">
    <property type="entry name" value="WD40"/>
    <property type="match status" value="1"/>
</dbReference>
<feature type="compositionally biased region" description="Basic and acidic residues" evidence="6">
    <location>
        <begin position="216"/>
        <end position="231"/>
    </location>
</feature>
<gene>
    <name evidence="7" type="ORF">CVT25_014812</name>
</gene>
<feature type="compositionally biased region" description="Polar residues" evidence="6">
    <location>
        <begin position="145"/>
        <end position="157"/>
    </location>
</feature>
<feature type="repeat" description="WD" evidence="5">
    <location>
        <begin position="358"/>
        <end position="399"/>
    </location>
</feature>
<dbReference type="FunCoup" id="A0A409WEQ5">
    <property type="interactions" value="163"/>
</dbReference>
<proteinExistence type="predicted"/>
<comment type="subcellular location">
    <subcellularLocation>
        <location evidence="1">Nucleus</location>
    </subcellularLocation>
</comment>
<evidence type="ECO:0000256" key="6">
    <source>
        <dbReference type="SAM" id="MobiDB-lite"/>
    </source>
</evidence>
<dbReference type="Pfam" id="PF08513">
    <property type="entry name" value="LisH"/>
    <property type="match status" value="1"/>
</dbReference>
<keyword evidence="4" id="KW-0539">Nucleus</keyword>
<dbReference type="InterPro" id="IPR001680">
    <property type="entry name" value="WD40_rpt"/>
</dbReference>
<dbReference type="PROSITE" id="PS50082">
    <property type="entry name" value="WD_REPEATS_2"/>
    <property type="match status" value="5"/>
</dbReference>
<evidence type="ECO:0000313" key="7">
    <source>
        <dbReference type="EMBL" id="PPQ76995.1"/>
    </source>
</evidence>
<dbReference type="PRINTS" id="PR00320">
    <property type="entry name" value="GPROTEINBRPT"/>
</dbReference>
<name>A0A409WEQ5_PSICY</name>
<dbReference type="EMBL" id="NHYD01003445">
    <property type="protein sequence ID" value="PPQ76995.1"/>
    <property type="molecule type" value="Genomic_DNA"/>
</dbReference>
<evidence type="ECO:0000256" key="1">
    <source>
        <dbReference type="ARBA" id="ARBA00004123"/>
    </source>
</evidence>
<evidence type="ECO:0008006" key="9">
    <source>
        <dbReference type="Google" id="ProtNLM"/>
    </source>
</evidence>
<evidence type="ECO:0000256" key="5">
    <source>
        <dbReference type="PROSITE-ProRule" id="PRU00221"/>
    </source>
</evidence>
<feature type="repeat" description="WD" evidence="5">
    <location>
        <begin position="266"/>
        <end position="294"/>
    </location>
</feature>
<dbReference type="PANTHER" id="PTHR22846">
    <property type="entry name" value="WD40 REPEAT PROTEIN"/>
    <property type="match status" value="1"/>
</dbReference>
<dbReference type="PROSITE" id="PS50294">
    <property type="entry name" value="WD_REPEATS_REGION"/>
    <property type="match status" value="4"/>
</dbReference>
<feature type="repeat" description="WD" evidence="5">
    <location>
        <begin position="498"/>
        <end position="544"/>
    </location>
</feature>
<dbReference type="AlphaFoldDB" id="A0A409WEQ5"/>
<dbReference type="PANTHER" id="PTHR22846:SF2">
    <property type="entry name" value="F-BOX-LIKE_WD REPEAT-CONTAINING PROTEIN EBI"/>
    <property type="match status" value="1"/>
</dbReference>
<organism evidence="7 8">
    <name type="scientific">Psilocybe cyanescens</name>
    <dbReference type="NCBI Taxonomy" id="93625"/>
    <lineage>
        <taxon>Eukaryota</taxon>
        <taxon>Fungi</taxon>
        <taxon>Dikarya</taxon>
        <taxon>Basidiomycota</taxon>
        <taxon>Agaricomycotina</taxon>
        <taxon>Agaricomycetes</taxon>
        <taxon>Agaricomycetidae</taxon>
        <taxon>Agaricales</taxon>
        <taxon>Agaricineae</taxon>
        <taxon>Strophariaceae</taxon>
        <taxon>Psilocybe</taxon>
    </lineage>
</organism>
<dbReference type="GO" id="GO:0003714">
    <property type="term" value="F:transcription corepressor activity"/>
    <property type="evidence" value="ECO:0007669"/>
    <property type="project" value="InterPro"/>
</dbReference>
<keyword evidence="8" id="KW-1185">Reference proteome</keyword>
<feature type="repeat" description="WD" evidence="5">
    <location>
        <begin position="443"/>
        <end position="484"/>
    </location>
</feature>
<keyword evidence="3" id="KW-0677">Repeat</keyword>
<dbReference type="SMART" id="SM00667">
    <property type="entry name" value="LisH"/>
    <property type="match status" value="1"/>
</dbReference>
<evidence type="ECO:0000256" key="2">
    <source>
        <dbReference type="ARBA" id="ARBA00022574"/>
    </source>
</evidence>
<dbReference type="OrthoDB" id="1367865at2759"/>
<comment type="caution">
    <text evidence="7">The sequence shown here is derived from an EMBL/GenBank/DDBJ whole genome shotgun (WGS) entry which is preliminary data.</text>
</comment>
<feature type="compositionally biased region" description="Polar residues" evidence="6">
    <location>
        <begin position="115"/>
        <end position="138"/>
    </location>
</feature>
<dbReference type="STRING" id="93625.A0A409WEQ5"/>
<accession>A0A409WEQ5</accession>
<dbReference type="GO" id="GO:0000118">
    <property type="term" value="C:histone deacetylase complex"/>
    <property type="evidence" value="ECO:0007669"/>
    <property type="project" value="TreeGrafter"/>
</dbReference>